<dbReference type="STRING" id="582402.Hbal_0563"/>
<dbReference type="HOGENOM" id="CLU_117181_0_0_5"/>
<dbReference type="eggNOG" id="ENOG5032SY9">
    <property type="taxonomic scope" value="Bacteria"/>
</dbReference>
<keyword evidence="2" id="KW-1185">Reference proteome</keyword>
<dbReference type="KEGG" id="hba:Hbal_0563"/>
<evidence type="ECO:0000313" key="1">
    <source>
        <dbReference type="EMBL" id="ACT58265.1"/>
    </source>
</evidence>
<protein>
    <recommendedName>
        <fullName evidence="3">DUF1203 domain-containing protein</fullName>
    </recommendedName>
</protein>
<name>C6XNL2_HIRBI</name>
<gene>
    <name evidence="1" type="ordered locus">Hbal_0563</name>
</gene>
<dbReference type="InterPro" id="IPR009593">
    <property type="entry name" value="DUF1203"/>
</dbReference>
<proteinExistence type="predicted"/>
<dbReference type="PIRSF" id="PIRSF034110">
    <property type="entry name" value="DUF1203"/>
    <property type="match status" value="1"/>
</dbReference>
<reference evidence="2" key="1">
    <citation type="journal article" date="2011" name="J. Bacteriol.">
        <title>Genome sequences of eight morphologically diverse alphaproteobacteria.</title>
        <authorList>
            <consortium name="US DOE Joint Genome Institute"/>
            <person name="Brown P.J."/>
            <person name="Kysela D.T."/>
            <person name="Buechlein A."/>
            <person name="Hemmerich C."/>
            <person name="Brun Y.V."/>
        </authorList>
    </citation>
    <scope>NUCLEOTIDE SEQUENCE [LARGE SCALE GENOMIC DNA]</scope>
    <source>
        <strain evidence="2">ATCC 49814 / DSM 5838 / IFAM 1418</strain>
    </source>
</reference>
<accession>C6XNL2</accession>
<dbReference type="AlphaFoldDB" id="C6XNL2"/>
<dbReference type="OrthoDB" id="5953307at2"/>
<organism evidence="1 2">
    <name type="scientific">Hirschia baltica (strain ATCC 49814 / DSM 5838 / IFAM 1418)</name>
    <dbReference type="NCBI Taxonomy" id="582402"/>
    <lineage>
        <taxon>Bacteria</taxon>
        <taxon>Pseudomonadati</taxon>
        <taxon>Pseudomonadota</taxon>
        <taxon>Alphaproteobacteria</taxon>
        <taxon>Hyphomonadales</taxon>
        <taxon>Hyphomonadaceae</taxon>
        <taxon>Hirschia</taxon>
    </lineage>
</organism>
<sequence>MSFQFHALSPEPFKHLFSLSDEDLMAHKAVRRKATSYPGAPCRVSLEDAVQGEEVILVQHAHLPVNSPYASSHAIYVRQGVEQAKPDIGEVPQLMRGRLMSVRAFSVNHMMVNADVVVGTELEKSIAQMFSIPQVDYLHMHYAKPGCFAASVTRV</sequence>
<evidence type="ECO:0008006" key="3">
    <source>
        <dbReference type="Google" id="ProtNLM"/>
    </source>
</evidence>
<evidence type="ECO:0000313" key="2">
    <source>
        <dbReference type="Proteomes" id="UP000002745"/>
    </source>
</evidence>
<dbReference type="EMBL" id="CP001678">
    <property type="protein sequence ID" value="ACT58265.1"/>
    <property type="molecule type" value="Genomic_DNA"/>
</dbReference>
<dbReference type="RefSeq" id="WP_015826415.1">
    <property type="nucleotide sequence ID" value="NC_012982.1"/>
</dbReference>
<dbReference type="Pfam" id="PF06718">
    <property type="entry name" value="DUF1203"/>
    <property type="match status" value="1"/>
</dbReference>
<dbReference type="Proteomes" id="UP000002745">
    <property type="component" value="Chromosome"/>
</dbReference>